<dbReference type="PANTHER" id="PTHR40094:SF1">
    <property type="entry name" value="UBIQUITIN DOMAIN-CONTAINING PROTEIN"/>
    <property type="match status" value="1"/>
</dbReference>
<dbReference type="InterPro" id="IPR021868">
    <property type="entry name" value="Alpha_2_Macroglob_MG3"/>
</dbReference>
<dbReference type="SMART" id="SM01359">
    <property type="entry name" value="A2M_N_2"/>
    <property type="match status" value="1"/>
</dbReference>
<name>A0A412TN39_9BACT</name>
<dbReference type="Pfam" id="PF01835">
    <property type="entry name" value="MG2"/>
    <property type="match status" value="1"/>
</dbReference>
<dbReference type="InterPro" id="IPR001599">
    <property type="entry name" value="Macroglobln_a2"/>
</dbReference>
<dbReference type="InterPro" id="IPR041203">
    <property type="entry name" value="Bact_A2M_MG5"/>
</dbReference>
<evidence type="ECO:0000259" key="5">
    <source>
        <dbReference type="SMART" id="SM01360"/>
    </source>
</evidence>
<keyword evidence="2 3" id="KW-0732">Signal</keyword>
<dbReference type="GO" id="GO:0004866">
    <property type="term" value="F:endopeptidase inhibitor activity"/>
    <property type="evidence" value="ECO:0007669"/>
    <property type="project" value="InterPro"/>
</dbReference>
<dbReference type="Gene3D" id="2.60.40.1930">
    <property type="match status" value="1"/>
</dbReference>
<feature type="chain" id="PRO_5019583456" evidence="3">
    <location>
        <begin position="25"/>
        <end position="1811"/>
    </location>
</feature>
<dbReference type="Gene3D" id="1.50.10.20">
    <property type="match status" value="1"/>
</dbReference>
<dbReference type="InterPro" id="IPR002890">
    <property type="entry name" value="MG2"/>
</dbReference>
<dbReference type="Proteomes" id="UP000284243">
    <property type="component" value="Unassembled WGS sequence"/>
</dbReference>
<dbReference type="InterPro" id="IPR041246">
    <property type="entry name" value="Bact_MG10"/>
</dbReference>
<dbReference type="EMBL" id="QRYC01000019">
    <property type="protein sequence ID" value="RGU55267.1"/>
    <property type="molecule type" value="Genomic_DNA"/>
</dbReference>
<evidence type="ECO:0000256" key="2">
    <source>
        <dbReference type="ARBA" id="ARBA00022729"/>
    </source>
</evidence>
<dbReference type="Pfam" id="PF07703">
    <property type="entry name" value="A2M_BRD"/>
    <property type="match status" value="1"/>
</dbReference>
<evidence type="ECO:0000313" key="7">
    <source>
        <dbReference type="Proteomes" id="UP000284243"/>
    </source>
</evidence>
<gene>
    <name evidence="6" type="ORF">DWW57_12970</name>
</gene>
<dbReference type="PROSITE" id="PS51257">
    <property type="entry name" value="PROKAR_LIPOPROTEIN"/>
    <property type="match status" value="1"/>
</dbReference>
<feature type="signal peptide" evidence="3">
    <location>
        <begin position="1"/>
        <end position="24"/>
    </location>
</feature>
<comment type="caution">
    <text evidence="6">The sequence shown here is derived from an EMBL/GenBank/DDBJ whole genome shotgun (WGS) entry which is preliminary data.</text>
</comment>
<dbReference type="RefSeq" id="WP_118160573.1">
    <property type="nucleotide sequence ID" value="NZ_JANFZN010000009.1"/>
</dbReference>
<evidence type="ECO:0000256" key="3">
    <source>
        <dbReference type="SAM" id="SignalP"/>
    </source>
</evidence>
<dbReference type="PANTHER" id="PTHR40094">
    <property type="entry name" value="ALPHA-2-MACROGLOBULIN HOMOLOG"/>
    <property type="match status" value="1"/>
</dbReference>
<dbReference type="Pfam" id="PF17972">
    <property type="entry name" value="bMG5"/>
    <property type="match status" value="1"/>
</dbReference>
<dbReference type="InterPro" id="IPR047565">
    <property type="entry name" value="Alpha-macroglob_thiol-ester_cl"/>
</dbReference>
<dbReference type="InterPro" id="IPR041462">
    <property type="entry name" value="Bact_A2M_MG6"/>
</dbReference>
<dbReference type="InterPro" id="IPR008930">
    <property type="entry name" value="Terpenoid_cyclase/PrenylTrfase"/>
</dbReference>
<dbReference type="InterPro" id="IPR051802">
    <property type="entry name" value="YfhM-like"/>
</dbReference>
<sequence>MIHRMNLAALFFMAVLLLTGCTNKEKTDFSKYITGYTSGVIKSSSSLSVYLGQPSDKGFQAGSTLPADLFRISPAIKGELILKDNHSIEFIPAERFKNGTTYKVTFNLGALCNVPKPYEKFNFEFDIVPLVTIFEPGVLISEPDHENELQYQGMLQSSDETDPTEMEQKLTATYNGQSVTPEWNHQGNRHYFAIRHLLKEKESKTLNLKFSKDIKATDGTEISIPGLNDFTVLNVKASDSEPPVIRIYMSENIDPNQDLKGLFSLEGASTLNYKISDNIIYLYPGNAIENSQPNLTIHAGIRSANGNTLHTEYIRSVRLSSTKPQVQLIGKGIIVPGNNQVLIPFSAIGLQAVDLEIIQVLDQNMNFFLQENSYDDRSELTRTARPVFMKKIDLKKDHPHIDLDKWNDFTIDLSDLVNLEKGNIYRFRLKFKKSYTILSCADESPDSNYGDTDWDNPGSYYSEYYYPSGFDWEQRENPCHISYYTGDRFAARNIINTSLGIMAKQGADNQYVVCVSDLSTAEAIPNCNISLYNYQNQKIDSARTDKEGFAYLKPASPGFIVLAQKGKDKAWLRLAENSALSLSNFDVSGQHVQMGVKGFIYGERGVWRPGDEIYLSLILEDKLGVLPEGHPIVAQLVDPNGHITQTLKGAITPNNIHCFTFKTEPEDQTGYWHVLFRIGGLTFKQTLRIETVKPNRLAIQMLFPNDKIIGTGVSLKPVEVKTKWLNGAPTSNQKAITEVRLYHADAGFSEFPDYRFSDKSRYFEPSTETLFDGQTDQQGNFSFSLNKIKTEDAPGILNAVFTTRVFENGGDFSISSQSIRYSPYDEYVGIRLPENDDNWYSTEQPVRLQGVTVTPTGKQSGNATIQIEVYKLDWHWWWDSEDENLGSYVNREYSSSVLSQKVKATDGRFQLDLHIPKYGRYFIRATDPSGHTSGLIAYFGSWSDNADQTAATTLHLSSDKKSYRVGEKIKVTIPSATGSVAIVSLENGKTVSNMKRINTSAGNTTFELEATSEMCPNTYIAVTLLQPHNNRDNDRPIRMYGVVNIHVEDPALHLNPKIKMAQELRPGKEFNVEVSEKDGKAMNYTIAIVDEGLLSLTTFRTPDPFAAFYAREALGVKTWDFYDYIYGAYGARLDKAFAVGGDEALKDLQDEKTNRFKPVVLFDGPFSLKAGATQKHTFKMPEYIGEVRTMVIAATNGQYGAASVNSTVNKPLMVSVALPRLFTPGDVIDIPVTVFVLKDHIREVTVKMTTDDKITLTGEKEQHIQFDKKGEQVVYFKARINSQTGMSTLRTEATSGNETAIVTEDVQVRIPNPRMTEIEEKEAKAGETVSFDTRITGAEPVSVLEVSSIPPLNLEQRLSYLLGYPHGCAEQITSQAFPQLALSWLLALSPEQQITAENNVREVINRLRSYQTPEGGFAYWPGEPYISEWATSYAVNFLANAQKQGYAVPIQMLQHATNYMRQVANSWNRTEPWSQQDQAYRLYVLALAGKPDLAAMNRLKETRLQRPVSQWLLASAYALSNQQEIATKMIRDLSFEVTPYRETGGTFGSTTRDNALILQSMVILNMQQDAYRMLEKISKAMGSGNWYSTQETSFALYAAAQFVQKYLGSQKGIDITVKTNSGNENVKTDKTIWQKQLVLQGDKASVTVTNNGQGSLFVRQINSSAPLEVVKEKVMSGMSMSVRYYNDKGTPLNIEQLQQGEDITTEITIKNTGLTGTYQELALNYPVPSGFEIINDRLTGNTSAWKEAEYVDIRDDRFYVYFSLEQNQSKTFRFRCNAAFRGEYMLPAIYCSAMYDNSIQAILPGGKVKIE</sequence>
<evidence type="ECO:0000313" key="6">
    <source>
        <dbReference type="EMBL" id="RGU55267.1"/>
    </source>
</evidence>
<dbReference type="Pfam" id="PF17973">
    <property type="entry name" value="bMG10"/>
    <property type="match status" value="1"/>
</dbReference>
<dbReference type="SMART" id="SM01419">
    <property type="entry name" value="Thiol-ester_cl"/>
    <property type="match status" value="1"/>
</dbReference>
<dbReference type="SUPFAM" id="SSF48239">
    <property type="entry name" value="Terpenoid cyclases/Protein prenyltransferases"/>
    <property type="match status" value="1"/>
</dbReference>
<feature type="domain" description="Alpha-2-macroglobulin" evidence="5">
    <location>
        <begin position="1159"/>
        <end position="1248"/>
    </location>
</feature>
<reference evidence="6 7" key="1">
    <citation type="submission" date="2018-08" db="EMBL/GenBank/DDBJ databases">
        <title>A genome reference for cultivated species of the human gut microbiota.</title>
        <authorList>
            <person name="Zou Y."/>
            <person name="Xue W."/>
            <person name="Luo G."/>
        </authorList>
    </citation>
    <scope>NUCLEOTIDE SEQUENCE [LARGE SCALE GENOMIC DNA]</scope>
    <source>
        <strain evidence="6 7">AF16-14</strain>
    </source>
</reference>
<protein>
    <submittedName>
        <fullName evidence="6">Alpha-2-macroglobulin</fullName>
    </submittedName>
</protein>
<accession>A0A412TN39</accession>
<dbReference type="Pfam" id="PF17962">
    <property type="entry name" value="bMG6"/>
    <property type="match status" value="1"/>
</dbReference>
<dbReference type="SMART" id="SM01360">
    <property type="entry name" value="A2M"/>
    <property type="match status" value="1"/>
</dbReference>
<dbReference type="CDD" id="cd02891">
    <property type="entry name" value="A2M_like"/>
    <property type="match status" value="1"/>
</dbReference>
<organism evidence="6 7">
    <name type="scientific">Odoribacter splanchnicus</name>
    <dbReference type="NCBI Taxonomy" id="28118"/>
    <lineage>
        <taxon>Bacteria</taxon>
        <taxon>Pseudomonadati</taxon>
        <taxon>Bacteroidota</taxon>
        <taxon>Bacteroidia</taxon>
        <taxon>Bacteroidales</taxon>
        <taxon>Odoribacteraceae</taxon>
        <taxon>Odoribacter</taxon>
    </lineage>
</organism>
<dbReference type="Pfam" id="PF00207">
    <property type="entry name" value="A2M"/>
    <property type="match status" value="1"/>
</dbReference>
<dbReference type="Pfam" id="PF11974">
    <property type="entry name" value="bMG3"/>
    <property type="match status" value="1"/>
</dbReference>
<comment type="similarity">
    <text evidence="1">Belongs to the protease inhibitor I39 (alpha-2-macroglobulin) family. Bacterial alpha-2-macroglobulin subfamily.</text>
</comment>
<evidence type="ECO:0000259" key="4">
    <source>
        <dbReference type="SMART" id="SM01359"/>
    </source>
</evidence>
<dbReference type="InterPro" id="IPR011625">
    <property type="entry name" value="A2M_N_BRD"/>
</dbReference>
<evidence type="ECO:0000256" key="1">
    <source>
        <dbReference type="ARBA" id="ARBA00010556"/>
    </source>
</evidence>
<proteinExistence type="inferred from homology"/>
<feature type="domain" description="Alpha-2-macroglobulin bait region" evidence="4">
    <location>
        <begin position="954"/>
        <end position="1096"/>
    </location>
</feature>